<accession>A0A1F5VEE9</accession>
<dbReference type="AlphaFoldDB" id="A0A1F5VEE9"/>
<comment type="caution">
    <text evidence="4">The sequence shown here is derived from an EMBL/GenBank/DDBJ whole genome shotgun (WGS) entry which is preliminary data.</text>
</comment>
<evidence type="ECO:0000313" key="5">
    <source>
        <dbReference type="Proteomes" id="UP000179251"/>
    </source>
</evidence>
<dbReference type="InterPro" id="IPR003594">
    <property type="entry name" value="HATPase_dom"/>
</dbReference>
<dbReference type="STRING" id="1798325.A2834_02895"/>
<dbReference type="EMBL" id="MFHD01000025">
    <property type="protein sequence ID" value="OGF61804.1"/>
    <property type="molecule type" value="Genomic_DNA"/>
</dbReference>
<dbReference type="InterPro" id="IPR036890">
    <property type="entry name" value="HATPase_C_sf"/>
</dbReference>
<organism evidence="4 5">
    <name type="scientific">Candidatus Giovannonibacteria bacterium RIFCSPHIGHO2_01_FULL_45_23</name>
    <dbReference type="NCBI Taxonomy" id="1798325"/>
    <lineage>
        <taxon>Bacteria</taxon>
        <taxon>Candidatus Giovannoniibacteriota</taxon>
    </lineage>
</organism>
<evidence type="ECO:0000313" key="4">
    <source>
        <dbReference type="EMBL" id="OGF61804.1"/>
    </source>
</evidence>
<protein>
    <recommendedName>
        <fullName evidence="6">DUF4325 domain-containing protein</fullName>
    </recommendedName>
</protein>
<reference evidence="4 5" key="1">
    <citation type="journal article" date="2016" name="Nat. Commun.">
        <title>Thousands of microbial genomes shed light on interconnected biogeochemical processes in an aquifer system.</title>
        <authorList>
            <person name="Anantharaman K."/>
            <person name="Brown C.T."/>
            <person name="Hug L.A."/>
            <person name="Sharon I."/>
            <person name="Castelle C.J."/>
            <person name="Probst A.J."/>
            <person name="Thomas B.C."/>
            <person name="Singh A."/>
            <person name="Wilkins M.J."/>
            <person name="Karaoz U."/>
            <person name="Brodie E.L."/>
            <person name="Williams K.H."/>
            <person name="Hubbard S.S."/>
            <person name="Banfield J.F."/>
        </authorList>
    </citation>
    <scope>NUCLEOTIDE SEQUENCE [LARGE SCALE GENOMIC DNA]</scope>
</reference>
<name>A0A1F5VEE9_9BACT</name>
<dbReference type="InterPro" id="IPR036388">
    <property type="entry name" value="WH-like_DNA-bd_sf"/>
</dbReference>
<dbReference type="Gene3D" id="1.10.10.10">
    <property type="entry name" value="Winged helix-like DNA-binding domain superfamily/Winged helix DNA-binding domain"/>
    <property type="match status" value="1"/>
</dbReference>
<evidence type="ECO:0008006" key="6">
    <source>
        <dbReference type="Google" id="ProtNLM"/>
    </source>
</evidence>
<dbReference type="Proteomes" id="UP000179251">
    <property type="component" value="Unassembled WGS sequence"/>
</dbReference>
<dbReference type="InterPro" id="IPR055767">
    <property type="entry name" value="DUF7343"/>
</dbReference>
<feature type="domain" description="DUF4325" evidence="2">
    <location>
        <begin position="278"/>
        <end position="332"/>
    </location>
</feature>
<dbReference type="SUPFAM" id="SSF55874">
    <property type="entry name" value="ATPase domain of HSP90 chaperone/DNA topoisomerase II/histidine kinase"/>
    <property type="match status" value="1"/>
</dbReference>
<sequence length="364" mass="41827">MDVRNFILKKLAKAGRARASEIVSETGFSRAYISRFLQELQNEGKILRMGRANQARYVFAHGTEIVAEKRKILRARRILKNKNLSEDAVLDEIKRESGIFLKLPKNISGILDYAFTEMLNNAIEHSRSKSIEVSARRERDFIGFDVVDRGIGIFNNLMRKKKLKSELEAIQDLLKGKQTTAPKQHTGEGIFFTSKAADILTFKSSNKKLIFDNIAADVFVKDIKNVIGTKVSFFIKIKSKRSLAKVFREFSGDSFEFGKTRVIVKLYKMGESYISRSQARRVLSGLDKFHEIILDFRGVETVGQAFADEVFRVWQAHHPRIKIRYENANDNIVFMIKRAAKQARILLYTRPSTKREIPGRQQEQ</sequence>
<gene>
    <name evidence="4" type="ORF">A2834_02895</name>
</gene>
<dbReference type="InterPro" id="IPR036390">
    <property type="entry name" value="WH_DNA-bd_sf"/>
</dbReference>
<evidence type="ECO:0000259" key="1">
    <source>
        <dbReference type="Pfam" id="PF13581"/>
    </source>
</evidence>
<dbReference type="Gene3D" id="3.30.565.10">
    <property type="entry name" value="Histidine kinase-like ATPase, C-terminal domain"/>
    <property type="match status" value="1"/>
</dbReference>
<evidence type="ECO:0000259" key="2">
    <source>
        <dbReference type="Pfam" id="PF14213"/>
    </source>
</evidence>
<dbReference type="Pfam" id="PF24034">
    <property type="entry name" value="DUF7343"/>
    <property type="match status" value="1"/>
</dbReference>
<dbReference type="SUPFAM" id="SSF46785">
    <property type="entry name" value="Winged helix' DNA-binding domain"/>
    <property type="match status" value="1"/>
</dbReference>
<dbReference type="Pfam" id="PF13581">
    <property type="entry name" value="HATPase_c_2"/>
    <property type="match status" value="1"/>
</dbReference>
<feature type="domain" description="Histidine kinase/HSP90-like ATPase" evidence="1">
    <location>
        <begin position="108"/>
        <end position="207"/>
    </location>
</feature>
<dbReference type="InterPro" id="IPR025474">
    <property type="entry name" value="DUF4325"/>
</dbReference>
<feature type="domain" description="DUF7343" evidence="3">
    <location>
        <begin position="13"/>
        <end position="53"/>
    </location>
</feature>
<evidence type="ECO:0000259" key="3">
    <source>
        <dbReference type="Pfam" id="PF24034"/>
    </source>
</evidence>
<proteinExistence type="predicted"/>
<dbReference type="Pfam" id="PF14213">
    <property type="entry name" value="DUF4325"/>
    <property type="match status" value="1"/>
</dbReference>